<dbReference type="GO" id="GO:0000785">
    <property type="term" value="C:chromatin"/>
    <property type="evidence" value="ECO:0007669"/>
    <property type="project" value="TreeGrafter"/>
</dbReference>
<keyword evidence="3" id="KW-0234">DNA repair</keyword>
<keyword evidence="4" id="KW-0539">Nucleus</keyword>
<evidence type="ECO:0000256" key="3">
    <source>
        <dbReference type="ARBA" id="ARBA00023204"/>
    </source>
</evidence>
<dbReference type="AlphaFoldDB" id="A0A1D1XX16"/>
<reference evidence="5" key="1">
    <citation type="submission" date="2015-07" db="EMBL/GenBank/DDBJ databases">
        <title>Transcriptome Assembly of Anthurium amnicola.</title>
        <authorList>
            <person name="Suzuki J."/>
        </authorList>
    </citation>
    <scope>NUCLEOTIDE SEQUENCE</scope>
</reference>
<evidence type="ECO:0000256" key="1">
    <source>
        <dbReference type="ARBA" id="ARBA00004123"/>
    </source>
</evidence>
<gene>
    <name evidence="5" type="primary">Uqcrfs1</name>
    <name evidence="5" type="ORF">g.37373</name>
</gene>
<evidence type="ECO:0000256" key="2">
    <source>
        <dbReference type="ARBA" id="ARBA00022763"/>
    </source>
</evidence>
<feature type="non-terminal residue" evidence="5">
    <location>
        <position position="152"/>
    </location>
</feature>
<keyword evidence="2" id="KW-0227">DNA damage</keyword>
<dbReference type="InterPro" id="IPR039776">
    <property type="entry name" value="Pds5"/>
</dbReference>
<evidence type="ECO:0000256" key="4">
    <source>
        <dbReference type="ARBA" id="ARBA00023242"/>
    </source>
</evidence>
<organism evidence="5">
    <name type="scientific">Anthurium amnicola</name>
    <dbReference type="NCBI Taxonomy" id="1678845"/>
    <lineage>
        <taxon>Eukaryota</taxon>
        <taxon>Viridiplantae</taxon>
        <taxon>Streptophyta</taxon>
        <taxon>Embryophyta</taxon>
        <taxon>Tracheophyta</taxon>
        <taxon>Spermatophyta</taxon>
        <taxon>Magnoliopsida</taxon>
        <taxon>Liliopsida</taxon>
        <taxon>Araceae</taxon>
        <taxon>Pothoideae</taxon>
        <taxon>Potheae</taxon>
        <taxon>Anthurium</taxon>
    </lineage>
</organism>
<sequence length="152" mass="16897">LSLVNNLIPEPETFTGARARKENSKKEILFFPFPTIKQEHRVSWRESPGEVTGLRGSRPGTMENAEKELEEHLLDVGNRLLTPPSSVDELLPLLDQAETFLSRVEQSPSQSMLAALRPATMGLTAKELFRHSDTDVKVAVTSCISEITRITA</sequence>
<dbReference type="PANTHER" id="PTHR12663">
    <property type="entry name" value="ANDROGEN INDUCED INHIBITOR OF PROLIFERATION AS3 / PDS5-RELATED"/>
    <property type="match status" value="1"/>
</dbReference>
<dbReference type="EMBL" id="GDJX01021013">
    <property type="protein sequence ID" value="JAT46923.1"/>
    <property type="molecule type" value="Transcribed_RNA"/>
</dbReference>
<comment type="subcellular location">
    <subcellularLocation>
        <location evidence="1">Nucleus</location>
    </subcellularLocation>
</comment>
<feature type="non-terminal residue" evidence="5">
    <location>
        <position position="1"/>
    </location>
</feature>
<name>A0A1D1XX16_9ARAE</name>
<dbReference type="GO" id="GO:0007064">
    <property type="term" value="P:mitotic sister chromatid cohesion"/>
    <property type="evidence" value="ECO:0007669"/>
    <property type="project" value="InterPro"/>
</dbReference>
<protein>
    <submittedName>
        <fullName evidence="5">Cytochrome b-c1 complex subunit Rieske, mitochondrial</fullName>
    </submittedName>
</protein>
<accession>A0A1D1XX16</accession>
<dbReference type="Pfam" id="PF20168">
    <property type="entry name" value="PDS5"/>
    <property type="match status" value="1"/>
</dbReference>
<dbReference type="GO" id="GO:0006281">
    <property type="term" value="P:DNA repair"/>
    <property type="evidence" value="ECO:0007669"/>
    <property type="project" value="UniProtKB-KW"/>
</dbReference>
<evidence type="ECO:0000313" key="5">
    <source>
        <dbReference type="EMBL" id="JAT46923.1"/>
    </source>
</evidence>
<dbReference type="PANTHER" id="PTHR12663:SF3">
    <property type="entry name" value="SISTER CHROMATID COHESION PROTEIN PDS5 HOMOLOG C"/>
    <property type="match status" value="1"/>
</dbReference>
<proteinExistence type="predicted"/>
<dbReference type="GO" id="GO:0005634">
    <property type="term" value="C:nucleus"/>
    <property type="evidence" value="ECO:0007669"/>
    <property type="project" value="UniProtKB-SubCell"/>
</dbReference>